<comment type="similarity">
    <text evidence="10">Belongs to the complex I subunit 5 family.</text>
</comment>
<evidence type="ECO:0000256" key="8">
    <source>
        <dbReference type="ARBA" id="ARBA00023136"/>
    </source>
</evidence>
<evidence type="ECO:0000256" key="5">
    <source>
        <dbReference type="ARBA" id="ARBA00022692"/>
    </source>
</evidence>
<feature type="transmembrane region" description="Helical" evidence="10">
    <location>
        <begin position="287"/>
        <end position="309"/>
    </location>
</feature>
<reference evidence="13" key="1">
    <citation type="journal article" date="2010" name="BMC Genomics">
        <title>Comparative mitogenomics of Braconidae (Insecta: Hymenoptera) and the phylogenetic utility of mitochondrial genomes with special reference to Holometabolous insects.</title>
        <authorList>
            <person name="Wei S.J."/>
            <person name="Shi M."/>
            <person name="Sharkey M.J."/>
            <person name="van Achterberg C."/>
            <person name="Chen X.X."/>
        </authorList>
    </citation>
    <scope>NUCLEOTIDE SEQUENCE</scope>
</reference>
<protein>
    <recommendedName>
        <fullName evidence="4 10">NADH-ubiquinone oxidoreductase chain 5</fullName>
        <ecNumber evidence="3 10">7.1.1.2</ecNumber>
    </recommendedName>
</protein>
<evidence type="ECO:0000256" key="4">
    <source>
        <dbReference type="ARBA" id="ARBA00021096"/>
    </source>
</evidence>
<dbReference type="GO" id="GO:0008137">
    <property type="term" value="F:NADH dehydrogenase (ubiquinone) activity"/>
    <property type="evidence" value="ECO:0007669"/>
    <property type="project" value="UniProtKB-EC"/>
</dbReference>
<keyword evidence="10 13" id="KW-0496">Mitochondrion</keyword>
<feature type="transmembrane region" description="Helical" evidence="10">
    <location>
        <begin position="329"/>
        <end position="348"/>
    </location>
</feature>
<keyword evidence="8 10" id="KW-0472">Membrane</keyword>
<feature type="transmembrane region" description="Helical" evidence="10">
    <location>
        <begin position="531"/>
        <end position="550"/>
    </location>
</feature>
<comment type="subcellular location">
    <subcellularLocation>
        <location evidence="2">Membrane</location>
        <topology evidence="2">Multi-pass membrane protein</topology>
    </subcellularLocation>
</comment>
<dbReference type="GO" id="GO:0015990">
    <property type="term" value="P:electron transport coupled proton transport"/>
    <property type="evidence" value="ECO:0007669"/>
    <property type="project" value="TreeGrafter"/>
</dbReference>
<feature type="transmembrane region" description="Helical" evidence="10">
    <location>
        <begin position="473"/>
        <end position="490"/>
    </location>
</feature>
<evidence type="ECO:0000256" key="1">
    <source>
        <dbReference type="ARBA" id="ARBA00003257"/>
    </source>
</evidence>
<organism evidence="13">
    <name type="scientific">Phanerotoma flava</name>
    <dbReference type="NCBI Taxonomy" id="684660"/>
    <lineage>
        <taxon>Eukaryota</taxon>
        <taxon>Metazoa</taxon>
        <taxon>Ecdysozoa</taxon>
        <taxon>Arthropoda</taxon>
        <taxon>Hexapoda</taxon>
        <taxon>Insecta</taxon>
        <taxon>Pterygota</taxon>
        <taxon>Neoptera</taxon>
        <taxon>Endopterygota</taxon>
        <taxon>Hymenoptera</taxon>
        <taxon>Apocrita</taxon>
        <taxon>Ichneumonoidea</taxon>
        <taxon>Braconidae</taxon>
        <taxon>Cheloninae</taxon>
        <taxon>Phanerotoma</taxon>
    </lineage>
</organism>
<dbReference type="InterPro" id="IPR003945">
    <property type="entry name" value="NU5C-like"/>
</dbReference>
<dbReference type="PANTHER" id="PTHR42829:SF2">
    <property type="entry name" value="NADH-UBIQUINONE OXIDOREDUCTASE CHAIN 5"/>
    <property type="match status" value="1"/>
</dbReference>
<feature type="transmembrane region" description="Helical" evidence="10">
    <location>
        <begin position="261"/>
        <end position="280"/>
    </location>
</feature>
<feature type="transmembrane region" description="Helical" evidence="10">
    <location>
        <begin position="368"/>
        <end position="389"/>
    </location>
</feature>
<evidence type="ECO:0000256" key="7">
    <source>
        <dbReference type="ARBA" id="ARBA00022989"/>
    </source>
</evidence>
<geneLocation type="mitochondrion" evidence="13"/>
<comment type="function">
    <text evidence="1">Core subunit of the mitochondrial membrane respiratory chain NADH dehydrogenase (Complex I) that is believed to belong to the minimal assembly required for catalysis. Complex I functions in the transfer of electrons from NADH to the respiratory chain. The immediate electron acceptor for the enzyme is believed to be ubiquinone.</text>
</comment>
<dbReference type="GO" id="GO:0042773">
    <property type="term" value="P:ATP synthesis coupled electron transport"/>
    <property type="evidence" value="ECO:0007669"/>
    <property type="project" value="InterPro"/>
</dbReference>
<feature type="transmembrane region" description="Helical" evidence="10">
    <location>
        <begin position="139"/>
        <end position="159"/>
    </location>
</feature>
<evidence type="ECO:0000256" key="3">
    <source>
        <dbReference type="ARBA" id="ARBA00012944"/>
    </source>
</evidence>
<keyword evidence="10" id="KW-0813">Transport</keyword>
<evidence type="ECO:0000256" key="9">
    <source>
        <dbReference type="ARBA" id="ARBA00049551"/>
    </source>
</evidence>
<dbReference type="EC" id="7.1.1.2" evidence="3 10"/>
<proteinExistence type="inferred from homology"/>
<dbReference type="AlphaFoldDB" id="D8WHA9"/>
<dbReference type="GO" id="GO:0016020">
    <property type="term" value="C:membrane"/>
    <property type="evidence" value="ECO:0007669"/>
    <property type="project" value="UniProtKB-SubCell"/>
</dbReference>
<accession>D8WHA9</accession>
<feature type="transmembrane region" description="Helical" evidence="10">
    <location>
        <begin position="233"/>
        <end position="255"/>
    </location>
</feature>
<feature type="transmembrane region" description="Helical" evidence="10">
    <location>
        <begin position="6"/>
        <end position="26"/>
    </location>
</feature>
<dbReference type="EMBL" id="GU097654">
    <property type="protein sequence ID" value="ACY09432.1"/>
    <property type="molecule type" value="Genomic_DNA"/>
</dbReference>
<dbReference type="Pfam" id="PF00662">
    <property type="entry name" value="Proton_antipo_N"/>
    <property type="match status" value="1"/>
</dbReference>
<feature type="transmembrane region" description="Helical" evidence="10">
    <location>
        <begin position="171"/>
        <end position="188"/>
    </location>
</feature>
<comment type="function">
    <text evidence="10">Core subunit of the mitochondrial membrane respiratory chain NADH dehydrogenase (Complex I) which catalyzes electron transfer from NADH through the respiratory chain, using ubiquinone as an electron acceptor. Essential for the catalytic activity and assembly of complex I.</text>
</comment>
<feature type="transmembrane region" description="Helical" evidence="10">
    <location>
        <begin position="445"/>
        <end position="467"/>
    </location>
</feature>
<keyword evidence="10" id="KW-0520">NAD</keyword>
<dbReference type="InterPro" id="IPR001750">
    <property type="entry name" value="ND/Mrp_TM"/>
</dbReference>
<dbReference type="InterPro" id="IPR001516">
    <property type="entry name" value="Proton_antipo_N"/>
</dbReference>
<dbReference type="Pfam" id="PF00361">
    <property type="entry name" value="Proton_antipo_M"/>
    <property type="match status" value="1"/>
</dbReference>
<evidence type="ECO:0000256" key="10">
    <source>
        <dbReference type="RuleBase" id="RU003404"/>
    </source>
</evidence>
<feature type="transmembrane region" description="Helical" evidence="10">
    <location>
        <begin position="208"/>
        <end position="226"/>
    </location>
</feature>
<feature type="transmembrane region" description="Helical" evidence="10">
    <location>
        <begin position="46"/>
        <end position="73"/>
    </location>
</feature>
<feature type="domain" description="NADH:quinone oxidoreductase/Mrp antiporter transmembrane" evidence="11">
    <location>
        <begin position="104"/>
        <end position="375"/>
    </location>
</feature>
<gene>
    <name evidence="13" type="primary">ND5</name>
</gene>
<evidence type="ECO:0000259" key="11">
    <source>
        <dbReference type="Pfam" id="PF00361"/>
    </source>
</evidence>
<name>D8WHA9_9HYME</name>
<keyword evidence="6" id="KW-0249">Electron transport</keyword>
<evidence type="ECO:0000256" key="2">
    <source>
        <dbReference type="ARBA" id="ARBA00004141"/>
    </source>
</evidence>
<feature type="domain" description="NADH-Ubiquinone oxidoreductase (complex I) chain 5 N-terminal" evidence="12">
    <location>
        <begin position="39"/>
        <end position="86"/>
    </location>
</feature>
<dbReference type="GO" id="GO:0003954">
    <property type="term" value="F:NADH dehydrogenase activity"/>
    <property type="evidence" value="ECO:0007669"/>
    <property type="project" value="TreeGrafter"/>
</dbReference>
<sequence length="551" mass="65603">MYFLLSLYIMIYCMMMLSMTIFNLLFKMKIIIQMNSLFINSMNIEVLLFMDWISMIFIMVILFITSIVILYSISYMMNEKFIKRFMILIMIFMISMIILILIPNLIYMMIGWDGLGLSSYCLIIYYQNKKSFNSGMITILMNRFGDICFIISITILIYSKNLNIFLFNKKMNIFLSFLIIIATITKSAQIPFSTWLPLAMAAPTPVSSLVHSSTLVTAGLFILMRFMNVINNYMFNFMLMISILTMLMSGLNAMIEFDIKKIIAFSTLSQLGFMLLIFSLKMNKLMFFHLINHAIFKSLLFLCSGIIIHNNLNNQDIRQISFFYTNLPLTNSIFFFSNINTIVGMPFLNGIFSKDLMIEMFNMHNNNIFTFLMLYLSMMLTMIYSFRLINYINILNPKILISLKSNLNFMNYSINPLLIMTIIFGSILNWLIFNSMNFIMLKINLKILIYNLYFISIFIILMIMKIMWMKKNMFYKFILLNYHFLLNFMFNKSKIFLFKNNQFFINNFDHNWLEIIIFKMFIIKMLMNKNYFMKNLFMNLMMMSMFIMMFF</sequence>
<evidence type="ECO:0000256" key="6">
    <source>
        <dbReference type="ARBA" id="ARBA00022982"/>
    </source>
</evidence>
<dbReference type="PRINTS" id="PR01434">
    <property type="entry name" value="NADHDHGNASE5"/>
</dbReference>
<keyword evidence="5 10" id="KW-0812">Transmembrane</keyword>
<comment type="catalytic activity">
    <reaction evidence="9 10">
        <text>a ubiquinone + NADH + 5 H(+)(in) = a ubiquinol + NAD(+) + 4 H(+)(out)</text>
        <dbReference type="Rhea" id="RHEA:29091"/>
        <dbReference type="Rhea" id="RHEA-COMP:9565"/>
        <dbReference type="Rhea" id="RHEA-COMP:9566"/>
        <dbReference type="ChEBI" id="CHEBI:15378"/>
        <dbReference type="ChEBI" id="CHEBI:16389"/>
        <dbReference type="ChEBI" id="CHEBI:17976"/>
        <dbReference type="ChEBI" id="CHEBI:57540"/>
        <dbReference type="ChEBI" id="CHEBI:57945"/>
        <dbReference type="EC" id="7.1.1.2"/>
    </reaction>
</comment>
<keyword evidence="10" id="KW-0830">Ubiquinone</keyword>
<evidence type="ECO:0000259" key="12">
    <source>
        <dbReference type="Pfam" id="PF00662"/>
    </source>
</evidence>
<feature type="transmembrane region" description="Helical" evidence="10">
    <location>
        <begin position="85"/>
        <end position="102"/>
    </location>
</feature>
<evidence type="ECO:0000313" key="13">
    <source>
        <dbReference type="EMBL" id="ACY09432.1"/>
    </source>
</evidence>
<keyword evidence="7 10" id="KW-1133">Transmembrane helix</keyword>
<dbReference type="PANTHER" id="PTHR42829">
    <property type="entry name" value="NADH-UBIQUINONE OXIDOREDUCTASE CHAIN 5"/>
    <property type="match status" value="1"/>
</dbReference>
<feature type="transmembrane region" description="Helical" evidence="10">
    <location>
        <begin position="409"/>
        <end position="433"/>
    </location>
</feature>